<dbReference type="Gene3D" id="3.20.20.140">
    <property type="entry name" value="Metal-dependent hydrolases"/>
    <property type="match status" value="1"/>
</dbReference>
<evidence type="ECO:0000256" key="4">
    <source>
        <dbReference type="ARBA" id="ARBA00022833"/>
    </source>
</evidence>
<evidence type="ECO:0000313" key="7">
    <source>
        <dbReference type="EMBL" id="MPM71122.1"/>
    </source>
</evidence>
<comment type="cofactor">
    <cofactor evidence="1">
        <name>Zn(2+)</name>
        <dbReference type="ChEBI" id="CHEBI:29105"/>
    </cofactor>
</comment>
<dbReference type="GO" id="GO:0043103">
    <property type="term" value="P:hypoxanthine salvage"/>
    <property type="evidence" value="ECO:0007669"/>
    <property type="project" value="TreeGrafter"/>
</dbReference>
<accession>A0A645C0I9</accession>
<dbReference type="GO" id="GO:0000034">
    <property type="term" value="F:adenine deaminase activity"/>
    <property type="evidence" value="ECO:0007669"/>
    <property type="project" value="UniProtKB-EC"/>
</dbReference>
<dbReference type="GO" id="GO:0006146">
    <property type="term" value="P:adenine catabolic process"/>
    <property type="evidence" value="ECO:0007669"/>
    <property type="project" value="InterPro"/>
</dbReference>
<gene>
    <name evidence="7" type="ORF">SDC9_118085</name>
</gene>
<keyword evidence="2" id="KW-0479">Metal-binding</keyword>
<reference evidence="7" key="1">
    <citation type="submission" date="2019-08" db="EMBL/GenBank/DDBJ databases">
        <authorList>
            <person name="Kucharzyk K."/>
            <person name="Murdoch R.W."/>
            <person name="Higgins S."/>
            <person name="Loffler F."/>
        </authorList>
    </citation>
    <scope>NUCLEOTIDE SEQUENCE</scope>
</reference>
<evidence type="ECO:0000256" key="2">
    <source>
        <dbReference type="ARBA" id="ARBA00022723"/>
    </source>
</evidence>
<organism evidence="7">
    <name type="scientific">bioreactor metagenome</name>
    <dbReference type="NCBI Taxonomy" id="1076179"/>
    <lineage>
        <taxon>unclassified sequences</taxon>
        <taxon>metagenomes</taxon>
        <taxon>ecological metagenomes</taxon>
    </lineage>
</organism>
<dbReference type="EC" id="3.5.4.2" evidence="7"/>
<dbReference type="NCBIfam" id="NF006850">
    <property type="entry name" value="PRK09358.1-6"/>
    <property type="match status" value="1"/>
</dbReference>
<dbReference type="InterPro" id="IPR001365">
    <property type="entry name" value="A_deaminase_dom"/>
</dbReference>
<dbReference type="InterPro" id="IPR006330">
    <property type="entry name" value="Ado/ade_deaminase"/>
</dbReference>
<dbReference type="AlphaFoldDB" id="A0A645C0I9"/>
<comment type="caution">
    <text evidence="7">The sequence shown here is derived from an EMBL/GenBank/DDBJ whole genome shotgun (WGS) entry which is preliminary data.</text>
</comment>
<protein>
    <submittedName>
        <fullName evidence="7">Adenine deaminase</fullName>
        <ecNumber evidence="7">3.5.4.2</ecNumber>
    </submittedName>
</protein>
<sequence>MDENLKRYIESIPKAELHVHIEGTFEPERIFEIAQRNNVPLKYDSVEDLRKAYKFNNLQDFLDIYYGAAKVLLHEQDFYDLTMDYLRKAHADNVVHTEVFFDPQTHTTRGVSFVTVINGITRAMDDAKTEVGVSSKLIMCFLRHLSEKSAMETLESALLHKDKIIAIGLDSSENGHPPSKFFNVFNRVREEGFFVVAHAGEEGPAEYIWEAIDLLEAVRIDHGVSSVDDPGLIEELRDREIPLTVCPLSNLKLKVVENLENIPVKMFLEKGIRVTLNSDDPSYFGGYVNNNYLQTAEALNLSRNDIYTLAKNSFLASFITEKERDIFLEKLLDFENSFV</sequence>
<evidence type="ECO:0000259" key="6">
    <source>
        <dbReference type="Pfam" id="PF00962"/>
    </source>
</evidence>
<name>A0A645C0I9_9ZZZZ</name>
<evidence type="ECO:0000256" key="5">
    <source>
        <dbReference type="ARBA" id="ARBA00023080"/>
    </source>
</evidence>
<dbReference type="GO" id="GO:0009117">
    <property type="term" value="P:nucleotide metabolic process"/>
    <property type="evidence" value="ECO:0007669"/>
    <property type="project" value="UniProtKB-KW"/>
</dbReference>
<dbReference type="SUPFAM" id="SSF51556">
    <property type="entry name" value="Metallo-dependent hydrolases"/>
    <property type="match status" value="1"/>
</dbReference>
<keyword evidence="4" id="KW-0862">Zinc</keyword>
<evidence type="ECO:0000256" key="3">
    <source>
        <dbReference type="ARBA" id="ARBA00022801"/>
    </source>
</evidence>
<dbReference type="GO" id="GO:0005829">
    <property type="term" value="C:cytosol"/>
    <property type="evidence" value="ECO:0007669"/>
    <property type="project" value="TreeGrafter"/>
</dbReference>
<dbReference type="EMBL" id="VSSQ01023913">
    <property type="protein sequence ID" value="MPM71122.1"/>
    <property type="molecule type" value="Genomic_DNA"/>
</dbReference>
<proteinExistence type="inferred from homology"/>
<dbReference type="Pfam" id="PF00962">
    <property type="entry name" value="A_deaminase"/>
    <property type="match status" value="1"/>
</dbReference>
<dbReference type="FunFam" id="3.20.20.140:FF:000039">
    <property type="entry name" value="Adenine deaminase"/>
    <property type="match status" value="1"/>
</dbReference>
<dbReference type="PANTHER" id="PTHR43114:SF6">
    <property type="entry name" value="ADENINE DEAMINASE"/>
    <property type="match status" value="1"/>
</dbReference>
<keyword evidence="5" id="KW-0546">Nucleotide metabolism</keyword>
<keyword evidence="3 7" id="KW-0378">Hydrolase</keyword>
<feature type="domain" description="Adenosine deaminase" evidence="6">
    <location>
        <begin position="13"/>
        <end position="331"/>
    </location>
</feature>
<dbReference type="PANTHER" id="PTHR43114">
    <property type="entry name" value="ADENINE DEAMINASE"/>
    <property type="match status" value="1"/>
</dbReference>
<dbReference type="CDD" id="cd01320">
    <property type="entry name" value="ADA"/>
    <property type="match status" value="1"/>
</dbReference>
<evidence type="ECO:0000256" key="1">
    <source>
        <dbReference type="ARBA" id="ARBA00001947"/>
    </source>
</evidence>
<dbReference type="HAMAP" id="MF_01962">
    <property type="entry name" value="Adenine_deaminase"/>
    <property type="match status" value="1"/>
</dbReference>
<dbReference type="InterPro" id="IPR032466">
    <property type="entry name" value="Metal_Hydrolase"/>
</dbReference>
<dbReference type="NCBIfam" id="TIGR01430">
    <property type="entry name" value="aden_deam"/>
    <property type="match status" value="1"/>
</dbReference>
<dbReference type="InterPro" id="IPR028892">
    <property type="entry name" value="ADE"/>
</dbReference>
<dbReference type="GO" id="GO:0046872">
    <property type="term" value="F:metal ion binding"/>
    <property type="evidence" value="ECO:0007669"/>
    <property type="project" value="UniProtKB-KW"/>
</dbReference>